<evidence type="ECO:0000313" key="1">
    <source>
        <dbReference type="EMBL" id="KGD67105.1"/>
    </source>
</evidence>
<protein>
    <submittedName>
        <fullName evidence="1">Uncharacterized protein</fullName>
    </submittedName>
</protein>
<dbReference type="AlphaFoldDB" id="A0A095UX44"/>
<dbReference type="Proteomes" id="UP000029554">
    <property type="component" value="Unassembled WGS sequence"/>
</dbReference>
<keyword evidence="2" id="KW-1185">Reference proteome</keyword>
<dbReference type="RefSeq" id="WP_035127639.1">
    <property type="nucleotide sequence ID" value="NZ_JRHH01000005.1"/>
</dbReference>
<name>A0A095UX44_9FLAO</name>
<proteinExistence type="predicted"/>
<dbReference type="EMBL" id="JRHH01000005">
    <property type="protein sequence ID" value="KGD67105.1"/>
    <property type="molecule type" value="Genomic_DNA"/>
</dbReference>
<dbReference type="eggNOG" id="ENOG5030NTZ">
    <property type="taxonomic scope" value="Bacteria"/>
</dbReference>
<sequence>MPIDNLGNTHFSDEQKEGIQEALAQIFALTESLAVNITAKERSKYGKVGEKGKLLIDKVKSYHESQPNLKSPEVDWVEFENDYQDRVFVSGILAQLQSLEERVLSIKILRDYDNKTNALRDYQYAKYKNRFASEVGYEGKINELKVFFPKTGKTKKKD</sequence>
<reference evidence="1 2" key="1">
    <citation type="submission" date="2014-09" db="EMBL/GenBank/DDBJ databases">
        <title>Whole Genome Shotgun of Flavobacterium aquatile LMG 4008.</title>
        <authorList>
            <person name="Gale A.N."/>
            <person name="Pipes S.E."/>
            <person name="Newman J.D."/>
        </authorList>
    </citation>
    <scope>NUCLEOTIDE SEQUENCE [LARGE SCALE GENOMIC DNA]</scope>
    <source>
        <strain evidence="1 2">LMG 4008</strain>
    </source>
</reference>
<comment type="caution">
    <text evidence="1">The sequence shown here is derived from an EMBL/GenBank/DDBJ whole genome shotgun (WGS) entry which is preliminary data.</text>
</comment>
<dbReference type="OrthoDB" id="5952844at2"/>
<accession>A0A095UX44</accession>
<evidence type="ECO:0000313" key="2">
    <source>
        <dbReference type="Proteomes" id="UP000029554"/>
    </source>
</evidence>
<organism evidence="1 2">
    <name type="scientific">Flavobacterium aquatile LMG 4008 = ATCC 11947</name>
    <dbReference type="NCBI Taxonomy" id="1453498"/>
    <lineage>
        <taxon>Bacteria</taxon>
        <taxon>Pseudomonadati</taxon>
        <taxon>Bacteroidota</taxon>
        <taxon>Flavobacteriia</taxon>
        <taxon>Flavobacteriales</taxon>
        <taxon>Flavobacteriaceae</taxon>
        <taxon>Flavobacterium</taxon>
    </lineage>
</organism>
<gene>
    <name evidence="1" type="ORF">LG45_12825</name>
</gene>